<evidence type="ECO:0000256" key="1">
    <source>
        <dbReference type="ARBA" id="ARBA00006432"/>
    </source>
</evidence>
<comment type="caution">
    <text evidence="8">The sequence shown here is derived from an EMBL/GenBank/DDBJ whole genome shotgun (WGS) entry which is preliminary data.</text>
</comment>
<keyword evidence="4" id="KW-0443">Lipid metabolism</keyword>
<dbReference type="PANTHER" id="PTHR22754:SF32">
    <property type="entry name" value="DISCO-INTERACTING PROTEIN 2"/>
    <property type="match status" value="1"/>
</dbReference>
<dbReference type="Pfam" id="PF00501">
    <property type="entry name" value="AMP-binding"/>
    <property type="match status" value="1"/>
</dbReference>
<dbReference type="InterPro" id="IPR025110">
    <property type="entry name" value="AMP-bd_C"/>
</dbReference>
<dbReference type="InterPro" id="IPR000873">
    <property type="entry name" value="AMP-dep_synth/lig_dom"/>
</dbReference>
<feature type="region of interest" description="Disordered" evidence="5">
    <location>
        <begin position="537"/>
        <end position="564"/>
    </location>
</feature>
<name>W7J239_9PSEU</name>
<evidence type="ECO:0000313" key="8">
    <source>
        <dbReference type="EMBL" id="EWC60179.1"/>
    </source>
</evidence>
<dbReference type="STRING" id="909613.UO65_4526"/>
<dbReference type="GO" id="GO:0071766">
    <property type="term" value="P:Actinobacterium-type cell wall biogenesis"/>
    <property type="evidence" value="ECO:0007669"/>
    <property type="project" value="UniProtKB-ARBA"/>
</dbReference>
<dbReference type="Pfam" id="PF23024">
    <property type="entry name" value="AMP-dom_DIP2-like"/>
    <property type="match status" value="1"/>
</dbReference>
<dbReference type="Proteomes" id="UP000019277">
    <property type="component" value="Unassembled WGS sequence"/>
</dbReference>
<evidence type="ECO:0000259" key="7">
    <source>
        <dbReference type="Pfam" id="PF23024"/>
    </source>
</evidence>
<feature type="compositionally biased region" description="Basic and acidic residues" evidence="5">
    <location>
        <begin position="551"/>
        <end position="564"/>
    </location>
</feature>
<keyword evidence="3" id="KW-0276">Fatty acid metabolism</keyword>
<accession>W7J239</accession>
<dbReference type="EC" id="6.2.1.3" evidence="8"/>
<dbReference type="eggNOG" id="COG0318">
    <property type="taxonomic scope" value="Bacteria"/>
</dbReference>
<gene>
    <name evidence="8" type="ORF">UO65_4526</name>
</gene>
<dbReference type="GO" id="GO:0005886">
    <property type="term" value="C:plasma membrane"/>
    <property type="evidence" value="ECO:0007669"/>
    <property type="project" value="TreeGrafter"/>
</dbReference>
<feature type="domain" description="AMP-dependent synthetase/ligase" evidence="6">
    <location>
        <begin position="24"/>
        <end position="413"/>
    </location>
</feature>
<dbReference type="RefSeq" id="WP_052021571.1">
    <property type="nucleotide sequence ID" value="NZ_AYXG01000169.1"/>
</dbReference>
<reference evidence="8 9" key="1">
    <citation type="journal article" date="2014" name="Genome Announc.">
        <title>Draft Genome Sequence of the Antitrypanosomally Active Sponge-Associated Bacterium Actinokineospora sp. Strain EG49.</title>
        <authorList>
            <person name="Harjes J."/>
            <person name="Ryu T."/>
            <person name="Abdelmohsen U.R."/>
            <person name="Moitinho-Silva L."/>
            <person name="Horn H."/>
            <person name="Ravasi T."/>
            <person name="Hentschel U."/>
        </authorList>
    </citation>
    <scope>NUCLEOTIDE SEQUENCE [LARGE SCALE GENOMIC DNA]</scope>
    <source>
        <strain evidence="8 9">EG49</strain>
    </source>
</reference>
<evidence type="ECO:0000256" key="2">
    <source>
        <dbReference type="ARBA" id="ARBA00022598"/>
    </source>
</evidence>
<evidence type="ECO:0000256" key="3">
    <source>
        <dbReference type="ARBA" id="ARBA00022832"/>
    </source>
</evidence>
<dbReference type="InterPro" id="IPR040097">
    <property type="entry name" value="FAAL/FAAC"/>
</dbReference>
<evidence type="ECO:0000256" key="5">
    <source>
        <dbReference type="SAM" id="MobiDB-lite"/>
    </source>
</evidence>
<dbReference type="Gene3D" id="3.40.50.12780">
    <property type="entry name" value="N-terminal domain of ligase-like"/>
    <property type="match status" value="1"/>
</dbReference>
<dbReference type="InterPro" id="IPR045851">
    <property type="entry name" value="AMP-bd_C_sf"/>
</dbReference>
<evidence type="ECO:0000259" key="6">
    <source>
        <dbReference type="Pfam" id="PF00501"/>
    </source>
</evidence>
<dbReference type="GO" id="GO:0006633">
    <property type="term" value="P:fatty acid biosynthetic process"/>
    <property type="evidence" value="ECO:0007669"/>
    <property type="project" value="TreeGrafter"/>
</dbReference>
<feature type="domain" description="AMP-binding enzyme C-terminal" evidence="7">
    <location>
        <begin position="450"/>
        <end position="559"/>
    </location>
</feature>
<keyword evidence="2 8" id="KW-0436">Ligase</keyword>
<dbReference type="InterPro" id="IPR042099">
    <property type="entry name" value="ANL_N_sf"/>
</dbReference>
<keyword evidence="9" id="KW-1185">Reference proteome</keyword>
<dbReference type="GO" id="GO:0070566">
    <property type="term" value="F:adenylyltransferase activity"/>
    <property type="evidence" value="ECO:0007669"/>
    <property type="project" value="TreeGrafter"/>
</dbReference>
<sequence>MTTVPAARRTTTAVADAVALPALLRRWADRTPDLPALTFLDHDRDAEKTLTWRGLDDLVDSIAAWVRPRCAPGARVAILLEQSPSYVAAFLAVLRAGRIAVPLFPPASRHDDTLVAALVDCAPELVLTTWTGLEAVAAFVAGCAPARVVPVDALPPAEGRGTGPAEPDLDAVAYLQYTSGTTRDPVGVALTHRNLHAGAAQAGACFGAGAEVAVNWLPLFHEMGLAIGLTVPLLLGKRTVLMAPRAFLHRPGRWLRALSDNPGAVTGAPSSAYAHAAERSTAAERAGLRLEHVVALVNGGEPVHHHDVELFHRVFAECGLRADAHRPAYGLAEATVLVAASPAGAPVVRSFDARRLGLGEAVPAGRGRRASTLVGCGAAVGQELSIVDPETADPVPDGRVGEIRVRGLNVARGRWRDGGPVVDGAGWLRTGDLGVVVDGALFVLGPRTQVITAGGREHHPQDIERTVQRAHPAVRPHAVAAFGVPGPDGGRLVVVAERSRTAGAGIATRADVASAIRPAVAAAHGVRVHEVVLLEPGQAPRTSSGKIRRSASRERYLAGRAGHD</sequence>
<evidence type="ECO:0000313" key="9">
    <source>
        <dbReference type="Proteomes" id="UP000019277"/>
    </source>
</evidence>
<dbReference type="SUPFAM" id="SSF56801">
    <property type="entry name" value="Acetyl-CoA synthetase-like"/>
    <property type="match status" value="1"/>
</dbReference>
<dbReference type="OrthoDB" id="3671040at2"/>
<dbReference type="GO" id="GO:0004467">
    <property type="term" value="F:long-chain fatty acid-CoA ligase activity"/>
    <property type="evidence" value="ECO:0007669"/>
    <property type="project" value="UniProtKB-EC"/>
</dbReference>
<protein>
    <submittedName>
        <fullName evidence="8">Long-chain-fatty-acid--CoA ligase</fullName>
        <ecNumber evidence="8">6.2.1.3</ecNumber>
    </submittedName>
</protein>
<dbReference type="Gene3D" id="3.30.300.30">
    <property type="match status" value="1"/>
</dbReference>
<proteinExistence type="inferred from homology"/>
<dbReference type="PANTHER" id="PTHR22754">
    <property type="entry name" value="DISCO-INTERACTING PROTEIN 2 DIP2 -RELATED"/>
    <property type="match status" value="1"/>
</dbReference>
<dbReference type="CDD" id="cd05931">
    <property type="entry name" value="FAAL"/>
    <property type="match status" value="1"/>
</dbReference>
<comment type="similarity">
    <text evidence="1">Belongs to the ATP-dependent AMP-binding enzyme family.</text>
</comment>
<dbReference type="AlphaFoldDB" id="W7J239"/>
<dbReference type="FunFam" id="3.40.50.12780:FF:000013">
    <property type="entry name" value="Long-chain-fatty-acid--AMP ligase FadD32"/>
    <property type="match status" value="1"/>
</dbReference>
<organism evidence="8 9">
    <name type="scientific">Actinokineospora spheciospongiae</name>
    <dbReference type="NCBI Taxonomy" id="909613"/>
    <lineage>
        <taxon>Bacteria</taxon>
        <taxon>Bacillati</taxon>
        <taxon>Actinomycetota</taxon>
        <taxon>Actinomycetes</taxon>
        <taxon>Pseudonocardiales</taxon>
        <taxon>Pseudonocardiaceae</taxon>
        <taxon>Actinokineospora</taxon>
    </lineage>
</organism>
<evidence type="ECO:0000256" key="4">
    <source>
        <dbReference type="ARBA" id="ARBA00023098"/>
    </source>
</evidence>
<dbReference type="EMBL" id="AYXG01000169">
    <property type="protein sequence ID" value="EWC60179.1"/>
    <property type="molecule type" value="Genomic_DNA"/>
</dbReference>